<feature type="transmembrane region" description="Helical" evidence="1">
    <location>
        <begin position="65"/>
        <end position="95"/>
    </location>
</feature>
<evidence type="ECO:0000256" key="1">
    <source>
        <dbReference type="SAM" id="Phobius"/>
    </source>
</evidence>
<reference evidence="3" key="1">
    <citation type="journal article" date="2019" name="Int. J. Syst. Evol. Microbiol.">
        <title>The Global Catalogue of Microorganisms (GCM) 10K type strain sequencing project: providing services to taxonomists for standard genome sequencing and annotation.</title>
        <authorList>
            <consortium name="The Broad Institute Genomics Platform"/>
            <consortium name="The Broad Institute Genome Sequencing Center for Infectious Disease"/>
            <person name="Wu L."/>
            <person name="Ma J."/>
        </authorList>
    </citation>
    <scope>NUCLEOTIDE SEQUENCE [LARGE SCALE GENOMIC DNA]</scope>
    <source>
        <strain evidence="3">JCM 15572</strain>
    </source>
</reference>
<gene>
    <name evidence="2" type="ORF">GCM10009804_10180</name>
</gene>
<accession>A0ABP4N4E7</accession>
<keyword evidence="1" id="KW-1133">Transmembrane helix</keyword>
<keyword evidence="3" id="KW-1185">Reference proteome</keyword>
<organism evidence="2 3">
    <name type="scientific">Kribbella hippodromi</name>
    <dbReference type="NCBI Taxonomy" id="434347"/>
    <lineage>
        <taxon>Bacteria</taxon>
        <taxon>Bacillati</taxon>
        <taxon>Actinomycetota</taxon>
        <taxon>Actinomycetes</taxon>
        <taxon>Propionibacteriales</taxon>
        <taxon>Kribbellaceae</taxon>
        <taxon>Kribbella</taxon>
    </lineage>
</organism>
<evidence type="ECO:0000313" key="2">
    <source>
        <dbReference type="EMBL" id="GAA1555272.1"/>
    </source>
</evidence>
<dbReference type="Proteomes" id="UP001501705">
    <property type="component" value="Unassembled WGS sequence"/>
</dbReference>
<comment type="caution">
    <text evidence="2">The sequence shown here is derived from an EMBL/GenBank/DDBJ whole genome shotgun (WGS) entry which is preliminary data.</text>
</comment>
<feature type="transmembrane region" description="Helical" evidence="1">
    <location>
        <begin position="115"/>
        <end position="136"/>
    </location>
</feature>
<sequence length="181" mass="19581">MTDTLTRHQAEAKEGWRRSLAYAALLTPVSLQTMLGNPADAGRRWQHLARTRPAGAGTLASPAKVYGYGVISALLGLTSWFLLFLSGLAVVRGPFWGFVEHGAVEPGTWGGPSRAGAWAVHGAVAVPAVLLFLLLLRGLTALQRMLVRPLYGQPARWWVLPATILLAAGSALFFWAWLQQL</sequence>
<evidence type="ECO:0000313" key="3">
    <source>
        <dbReference type="Proteomes" id="UP001501705"/>
    </source>
</evidence>
<dbReference type="RefSeq" id="WP_344232142.1">
    <property type="nucleotide sequence ID" value="NZ_BAAAPH010000003.1"/>
</dbReference>
<keyword evidence="1" id="KW-0472">Membrane</keyword>
<dbReference type="EMBL" id="BAAAPH010000003">
    <property type="protein sequence ID" value="GAA1555272.1"/>
    <property type="molecule type" value="Genomic_DNA"/>
</dbReference>
<proteinExistence type="predicted"/>
<name>A0ABP4N4E7_9ACTN</name>
<feature type="transmembrane region" description="Helical" evidence="1">
    <location>
        <begin position="157"/>
        <end position="178"/>
    </location>
</feature>
<keyword evidence="1" id="KW-0812">Transmembrane</keyword>
<protein>
    <submittedName>
        <fullName evidence="2">Uncharacterized protein</fullName>
    </submittedName>
</protein>